<protein>
    <submittedName>
        <fullName evidence="1">Uncharacterized protein</fullName>
    </submittedName>
</protein>
<proteinExistence type="predicted"/>
<accession>A0A2M6UDT2</accession>
<evidence type="ECO:0000313" key="1">
    <source>
        <dbReference type="EMBL" id="PIT02739.1"/>
    </source>
</evidence>
<dbReference type="Proteomes" id="UP000228930">
    <property type="component" value="Unassembled WGS sequence"/>
</dbReference>
<comment type="caution">
    <text evidence="1">The sequence shown here is derived from an EMBL/GenBank/DDBJ whole genome shotgun (WGS) entry which is preliminary data.</text>
</comment>
<name>A0A2M6UDT2_9BRAD</name>
<evidence type="ECO:0000313" key="2">
    <source>
        <dbReference type="Proteomes" id="UP000228930"/>
    </source>
</evidence>
<gene>
    <name evidence="1" type="ORF">TSA1_19765</name>
</gene>
<organism evidence="1 2">
    <name type="scientific">Bradyrhizobium nitroreducens</name>
    <dbReference type="NCBI Taxonomy" id="709803"/>
    <lineage>
        <taxon>Bacteria</taxon>
        <taxon>Pseudomonadati</taxon>
        <taxon>Pseudomonadota</taxon>
        <taxon>Alphaproteobacteria</taxon>
        <taxon>Hyphomicrobiales</taxon>
        <taxon>Nitrobacteraceae</taxon>
        <taxon>Bradyrhizobium</taxon>
    </lineage>
</organism>
<dbReference type="AlphaFoldDB" id="A0A2M6UDT2"/>
<reference evidence="1 2" key="1">
    <citation type="submission" date="2015-06" db="EMBL/GenBank/DDBJ databases">
        <title>Comparative genome analysis of nirS-carrying Bradyrhizobium sp. strains.</title>
        <authorList>
            <person name="Ishii S."/>
            <person name="Jang J."/>
            <person name="Nishizawa T."/>
            <person name="Senoo K."/>
        </authorList>
    </citation>
    <scope>NUCLEOTIDE SEQUENCE [LARGE SCALE GENOMIC DNA]</scope>
    <source>
        <strain evidence="1 2">TSA1</strain>
    </source>
</reference>
<dbReference type="EMBL" id="LFJC01000003">
    <property type="protein sequence ID" value="PIT02739.1"/>
    <property type="molecule type" value="Genomic_DNA"/>
</dbReference>
<keyword evidence="2" id="KW-1185">Reference proteome</keyword>
<sequence>MQSHPKGQISAASEKNKSTDGYYVQTVKLMKAWRDRLPTEKSKPKSYILETLVNQTIGVPTAHARAVVSVLEGINSSYGFYRGSGIVPTIADPGFASVNVAKRWSSADFDAFLDQVKSAATTARQALDAIDEAESRKLWRKLFGSTFGA</sequence>